<feature type="compositionally biased region" description="Acidic residues" evidence="1">
    <location>
        <begin position="140"/>
        <end position="155"/>
    </location>
</feature>
<dbReference type="Proteomes" id="UP000076078">
    <property type="component" value="Unassembled WGS sequence"/>
</dbReference>
<dbReference type="AlphaFoldDB" id="A0A151Z3N1"/>
<accession>A0A151Z3N1</accession>
<organism evidence="2 3">
    <name type="scientific">Tieghemostelium lacteum</name>
    <name type="common">Slime mold</name>
    <name type="synonym">Dictyostelium lacteum</name>
    <dbReference type="NCBI Taxonomy" id="361077"/>
    <lineage>
        <taxon>Eukaryota</taxon>
        <taxon>Amoebozoa</taxon>
        <taxon>Evosea</taxon>
        <taxon>Eumycetozoa</taxon>
        <taxon>Dictyostelia</taxon>
        <taxon>Dictyosteliales</taxon>
        <taxon>Raperosteliaceae</taxon>
        <taxon>Tieghemostelium</taxon>
    </lineage>
</organism>
<reference evidence="2 3" key="1">
    <citation type="submission" date="2015-12" db="EMBL/GenBank/DDBJ databases">
        <title>Dictyostelia acquired genes for synthesis and detection of signals that induce cell-type specialization by lateral gene transfer from prokaryotes.</title>
        <authorList>
            <person name="Gloeckner G."/>
            <person name="Schaap P."/>
        </authorList>
    </citation>
    <scope>NUCLEOTIDE SEQUENCE [LARGE SCALE GENOMIC DNA]</scope>
    <source>
        <strain evidence="2 3">TK</strain>
    </source>
</reference>
<dbReference type="InParanoid" id="A0A151Z3N1"/>
<dbReference type="PANTHER" id="PTHR39532">
    <property type="entry name" value="F-BOX DOMAIN-CONTAINING PROTEIN-RELATED"/>
    <property type="match status" value="1"/>
</dbReference>
<feature type="region of interest" description="Disordered" evidence="1">
    <location>
        <begin position="128"/>
        <end position="171"/>
    </location>
</feature>
<dbReference type="OrthoDB" id="23904at2759"/>
<proteinExistence type="predicted"/>
<comment type="caution">
    <text evidence="2">The sequence shown here is derived from an EMBL/GenBank/DDBJ whole genome shotgun (WGS) entry which is preliminary data.</text>
</comment>
<gene>
    <name evidence="2" type="ORF">DLAC_11288</name>
</gene>
<sequence>MLYYVDYCGFLVHLFFDSDERIFDILIKHKDVLIGKPTLIYDIIQDKRFDSFIKNIDEIKLKERLNVLFQVLFNYKFILMKKFEPDNINDHQKNFLKQFWDIFNTEPPNYFDYYEILNCIANEIDPYEDNSNSDKNQQTEELEDFNDEESNDEENITLNNNDYDSDSDKEKQINNDNQIMKLQDILILKIYGYLVDNANEYNEILHKFIHNEKAEYYNNFFNAMFDLESVSLVSKRFHMLFKKLINNNPVWNSSEWTLSSKLFEHSLYSFTYQHTRFIPNCQFKDIFNRIYELVIKTDDNDLEQQWTHRNYFIQPHEDYIIFEEENMQFHYGYSIGQYGYFIYPPPMPNLRIMTIPNYHGFDDSIYNDLFIYCIQSFNVPTLEIFNIGLCDRGELQTWRCFEGFMLIELFQQLIKYHHSSLKLVKVTSKSWIHMVDEILQLFTKYTNTQILFIFNDKPYGENYETKVEDDGIYIIIDRLKHYSNMKIKLEGYVDE</sequence>
<protein>
    <submittedName>
        <fullName evidence="2">Uncharacterized protein</fullName>
    </submittedName>
</protein>
<keyword evidence="3" id="KW-1185">Reference proteome</keyword>
<dbReference type="EMBL" id="LODT01000051">
    <property type="protein sequence ID" value="KYQ88559.1"/>
    <property type="molecule type" value="Genomic_DNA"/>
</dbReference>
<dbReference type="OMA" id="LNCIANE"/>
<evidence type="ECO:0000256" key="1">
    <source>
        <dbReference type="SAM" id="MobiDB-lite"/>
    </source>
</evidence>
<evidence type="ECO:0000313" key="2">
    <source>
        <dbReference type="EMBL" id="KYQ88559.1"/>
    </source>
</evidence>
<name>A0A151Z3N1_TIELA</name>
<evidence type="ECO:0000313" key="3">
    <source>
        <dbReference type="Proteomes" id="UP000076078"/>
    </source>
</evidence>